<dbReference type="Proteomes" id="UP001285441">
    <property type="component" value="Unassembled WGS sequence"/>
</dbReference>
<reference evidence="2" key="2">
    <citation type="submission" date="2023-06" db="EMBL/GenBank/DDBJ databases">
        <authorList>
            <consortium name="Lawrence Berkeley National Laboratory"/>
            <person name="Haridas S."/>
            <person name="Hensen N."/>
            <person name="Bonometti L."/>
            <person name="Westerberg I."/>
            <person name="Brannstrom I.O."/>
            <person name="Guillou S."/>
            <person name="Cros-Aarteil S."/>
            <person name="Calhoun S."/>
            <person name="Kuo A."/>
            <person name="Mondo S."/>
            <person name="Pangilinan J."/>
            <person name="Riley R."/>
            <person name="LaButti K."/>
            <person name="Andreopoulos B."/>
            <person name="Lipzen A."/>
            <person name="Chen C."/>
            <person name="Yanf M."/>
            <person name="Daum C."/>
            <person name="Ng V."/>
            <person name="Clum A."/>
            <person name="Steindorff A."/>
            <person name="Ohm R."/>
            <person name="Martin F."/>
            <person name="Silar P."/>
            <person name="Natvig D."/>
            <person name="Lalanne C."/>
            <person name="Gautier V."/>
            <person name="Ament-velasquez S.L."/>
            <person name="Kruys A."/>
            <person name="Hutchinson M.I."/>
            <person name="Powell A.J."/>
            <person name="Barry K."/>
            <person name="Miller A.N."/>
            <person name="Grigoriev I.V."/>
            <person name="Debuchy R."/>
            <person name="Gladieux P."/>
            <person name="Thoren M.H."/>
            <person name="Johannesson H."/>
        </authorList>
    </citation>
    <scope>NUCLEOTIDE SEQUENCE</scope>
    <source>
        <strain evidence="2">CBS 232.78</strain>
    </source>
</reference>
<accession>A0AAE0NX55</accession>
<sequence>MSHFHARDMRGPGGRSKELLKDTHPARRLRDRDETIENMKQTVDAAPGDRSWAEHLNLLAYQASDRYDKTGRNSRTGATTDLEEAVRLGRQAVDQTPVSDPWRPTYLTQLVDSLRHRYVGGKGAMGDLEEAIQLAEQAIEITAEDRSTDLASRMQHLVMLLCHRYQSTHVDADLERATELARRTVDTTPSDHPERAAHLHSLGAQLGERYSMYSRKGANVAANLQGAIYYFRSAVGQPNSATMEQIKAGAAALKLFTAADSGPEPAYEIASSAVGKGALVTLELREQGRGIVGTSLQEMRTDVSDLGDRYLELADRSSRLREELDAMVRDAGRRLLDDSDPSQSESWKVRTNRRYEVGNEFDRVVDDIRRLPGLGEFLRPPSEADRCAAASCSPIAIINVSQRRDAILVEQHQTRALALTGLFTADIEEKLQGGIPGSPGVLQWLWDTVAGSVLNALGIDRPRTGGNWPRIWWVPTGPRTKFPIHAAGHYVRRSLETVLDRVMSPYSPSIKAIIYGRRRRAPLADILASAPALLIAMEGTPGHTRLPHATTEITALRGICTSMGLRAVEPRRRKQDVLSHLRESGCAHLSLCWSWLP</sequence>
<reference evidence="2" key="1">
    <citation type="journal article" date="2023" name="Mol. Phylogenet. Evol.">
        <title>Genome-scale phylogeny and comparative genomics of the fungal order Sordariales.</title>
        <authorList>
            <person name="Hensen N."/>
            <person name="Bonometti L."/>
            <person name="Westerberg I."/>
            <person name="Brannstrom I.O."/>
            <person name="Guillou S."/>
            <person name="Cros-Aarteil S."/>
            <person name="Calhoun S."/>
            <person name="Haridas S."/>
            <person name="Kuo A."/>
            <person name="Mondo S."/>
            <person name="Pangilinan J."/>
            <person name="Riley R."/>
            <person name="LaButti K."/>
            <person name="Andreopoulos B."/>
            <person name="Lipzen A."/>
            <person name="Chen C."/>
            <person name="Yan M."/>
            <person name="Daum C."/>
            <person name="Ng V."/>
            <person name="Clum A."/>
            <person name="Steindorff A."/>
            <person name="Ohm R.A."/>
            <person name="Martin F."/>
            <person name="Silar P."/>
            <person name="Natvig D.O."/>
            <person name="Lalanne C."/>
            <person name="Gautier V."/>
            <person name="Ament-Velasquez S.L."/>
            <person name="Kruys A."/>
            <person name="Hutchinson M.I."/>
            <person name="Powell A.J."/>
            <person name="Barry K."/>
            <person name="Miller A.N."/>
            <person name="Grigoriev I.V."/>
            <person name="Debuchy R."/>
            <person name="Gladieux P."/>
            <person name="Hiltunen Thoren M."/>
            <person name="Johannesson H."/>
        </authorList>
    </citation>
    <scope>NUCLEOTIDE SEQUENCE</scope>
    <source>
        <strain evidence="2">CBS 232.78</strain>
    </source>
</reference>
<name>A0AAE0NX55_9PEZI</name>
<evidence type="ECO:0000313" key="2">
    <source>
        <dbReference type="EMBL" id="KAK3389433.1"/>
    </source>
</evidence>
<protein>
    <recommendedName>
        <fullName evidence="4">CHAT domain-containing protein</fullName>
    </recommendedName>
</protein>
<proteinExistence type="predicted"/>
<gene>
    <name evidence="2" type="ORF">B0H63DRAFT_556587</name>
</gene>
<evidence type="ECO:0008006" key="4">
    <source>
        <dbReference type="Google" id="ProtNLM"/>
    </source>
</evidence>
<dbReference type="AlphaFoldDB" id="A0AAE0NX55"/>
<evidence type="ECO:0000256" key="1">
    <source>
        <dbReference type="SAM" id="MobiDB-lite"/>
    </source>
</evidence>
<comment type="caution">
    <text evidence="2">The sequence shown here is derived from an EMBL/GenBank/DDBJ whole genome shotgun (WGS) entry which is preliminary data.</text>
</comment>
<organism evidence="2 3">
    <name type="scientific">Podospora didyma</name>
    <dbReference type="NCBI Taxonomy" id="330526"/>
    <lineage>
        <taxon>Eukaryota</taxon>
        <taxon>Fungi</taxon>
        <taxon>Dikarya</taxon>
        <taxon>Ascomycota</taxon>
        <taxon>Pezizomycotina</taxon>
        <taxon>Sordariomycetes</taxon>
        <taxon>Sordariomycetidae</taxon>
        <taxon>Sordariales</taxon>
        <taxon>Podosporaceae</taxon>
        <taxon>Podospora</taxon>
    </lineage>
</organism>
<dbReference type="InterPro" id="IPR011990">
    <property type="entry name" value="TPR-like_helical_dom_sf"/>
</dbReference>
<dbReference type="Gene3D" id="1.25.40.10">
    <property type="entry name" value="Tetratricopeptide repeat domain"/>
    <property type="match status" value="1"/>
</dbReference>
<keyword evidence="3" id="KW-1185">Reference proteome</keyword>
<dbReference type="EMBL" id="JAULSW010000002">
    <property type="protein sequence ID" value="KAK3389433.1"/>
    <property type="molecule type" value="Genomic_DNA"/>
</dbReference>
<feature type="region of interest" description="Disordered" evidence="1">
    <location>
        <begin position="1"/>
        <end position="33"/>
    </location>
</feature>
<evidence type="ECO:0000313" key="3">
    <source>
        <dbReference type="Proteomes" id="UP001285441"/>
    </source>
</evidence>